<dbReference type="AlphaFoldDB" id="A0A0K1PQL3"/>
<name>A0A0K1PQL3_9BACT</name>
<dbReference type="KEGG" id="llu:AKJ09_02494"/>
<dbReference type="STRING" id="1391654.AKJ09_02494"/>
<evidence type="ECO:0000256" key="1">
    <source>
        <dbReference type="SAM" id="MobiDB-lite"/>
    </source>
</evidence>
<reference evidence="2 3" key="1">
    <citation type="submission" date="2015-08" db="EMBL/GenBank/DDBJ databases">
        <authorList>
            <person name="Babu N.S."/>
            <person name="Beckwith C.J."/>
            <person name="Beseler K.G."/>
            <person name="Brison A."/>
            <person name="Carone J.V."/>
            <person name="Caskin T.P."/>
            <person name="Diamond M."/>
            <person name="Durham M.E."/>
            <person name="Foxe J.M."/>
            <person name="Go M."/>
            <person name="Henderson B.A."/>
            <person name="Jones I.B."/>
            <person name="McGettigan J.A."/>
            <person name="Micheletti S.J."/>
            <person name="Nasrallah M.E."/>
            <person name="Ortiz D."/>
            <person name="Piller C.R."/>
            <person name="Privatt S.R."/>
            <person name="Schneider S.L."/>
            <person name="Sharp S."/>
            <person name="Smith T.C."/>
            <person name="Stanton J.D."/>
            <person name="Ullery H.E."/>
            <person name="Wilson R.J."/>
            <person name="Serrano M.G."/>
            <person name="Buck G."/>
            <person name="Lee V."/>
            <person name="Wang Y."/>
            <person name="Carvalho R."/>
            <person name="Voegtly L."/>
            <person name="Shi R."/>
            <person name="Duckworth R."/>
            <person name="Johnson A."/>
            <person name="Loviza R."/>
            <person name="Walstead R."/>
            <person name="Shah Z."/>
            <person name="Kiflezghi M."/>
            <person name="Wade K."/>
            <person name="Ball S.L."/>
            <person name="Bradley K.W."/>
            <person name="Asai D.J."/>
            <person name="Bowman C.A."/>
            <person name="Russell D.A."/>
            <person name="Pope W.H."/>
            <person name="Jacobs-Sera D."/>
            <person name="Hendrix R.W."/>
            <person name="Hatfull G.F."/>
        </authorList>
    </citation>
    <scope>NUCLEOTIDE SEQUENCE [LARGE SCALE GENOMIC DNA]</scope>
    <source>
        <strain evidence="2 3">DSM 27648</strain>
    </source>
</reference>
<dbReference type="EMBL" id="CP012333">
    <property type="protein sequence ID" value="AKU95830.1"/>
    <property type="molecule type" value="Genomic_DNA"/>
</dbReference>
<protein>
    <submittedName>
        <fullName evidence="2">Uncharacterized protein</fullName>
    </submittedName>
</protein>
<gene>
    <name evidence="2" type="ORF">AKJ09_02494</name>
</gene>
<proteinExistence type="predicted"/>
<accession>A0A0K1PQL3</accession>
<organism evidence="2 3">
    <name type="scientific">Labilithrix luteola</name>
    <dbReference type="NCBI Taxonomy" id="1391654"/>
    <lineage>
        <taxon>Bacteria</taxon>
        <taxon>Pseudomonadati</taxon>
        <taxon>Myxococcota</taxon>
        <taxon>Polyangia</taxon>
        <taxon>Polyangiales</taxon>
        <taxon>Labilitrichaceae</taxon>
        <taxon>Labilithrix</taxon>
    </lineage>
</organism>
<feature type="region of interest" description="Disordered" evidence="1">
    <location>
        <begin position="1"/>
        <end position="47"/>
    </location>
</feature>
<keyword evidence="3" id="KW-1185">Reference proteome</keyword>
<dbReference type="Proteomes" id="UP000064967">
    <property type="component" value="Chromosome"/>
</dbReference>
<evidence type="ECO:0000313" key="3">
    <source>
        <dbReference type="Proteomes" id="UP000064967"/>
    </source>
</evidence>
<evidence type="ECO:0000313" key="2">
    <source>
        <dbReference type="EMBL" id="AKU95830.1"/>
    </source>
</evidence>
<sequence>MGARRAPTPEVRRPTPTLNSAALDPRYDAAETDGVVASSRARLEGEV</sequence>